<keyword evidence="2" id="KW-0285">Flavoprotein</keyword>
<proteinExistence type="predicted"/>
<dbReference type="GO" id="GO:0050660">
    <property type="term" value="F:flavin adenine dinucleotide binding"/>
    <property type="evidence" value="ECO:0007669"/>
    <property type="project" value="InterPro"/>
</dbReference>
<dbReference type="RefSeq" id="XP_029220124.1">
    <property type="nucleotide sequence ID" value="XM_029364201.1"/>
</dbReference>
<keyword evidence="4" id="KW-0819">tRNA processing</keyword>
<dbReference type="KEGG" id="bbes:BESB_057660"/>
<dbReference type="OrthoDB" id="272303at2759"/>
<feature type="region of interest" description="Disordered" evidence="6">
    <location>
        <begin position="1"/>
        <end position="138"/>
    </location>
</feature>
<dbReference type="PROSITE" id="PS01136">
    <property type="entry name" value="UPF0034"/>
    <property type="match status" value="1"/>
</dbReference>
<evidence type="ECO:0000256" key="2">
    <source>
        <dbReference type="ARBA" id="ARBA00022630"/>
    </source>
</evidence>
<sequence>MLDTLQEPARRAGASPHPPGAEQVPDAEGEDTELQRGPAEGSKKRKVEELPESAGTSHKRGGGDPAPAGRREGGTEVTSLAGSCEAETKAAASSPRWAASLQTLSPQSVSHSPSLAETAFCASSPEGPAPATGALSPALSAAAATASGGSHSSRASAPASPAASAESVSSVASPAPTSSPRLGSSSSSSPASGAAALSAIGSLATASDEGALAATAADAAAPLKPRGCADRYRGKWILAPMVRIGILPFRLECLKYGADLVYTEETIDHKLVNSVRTFNEDFGTTEFVHKTEKTCVFATCLEERGKVVLQLGTSNAARALRAATAVSQDVAAVDVNMGCPKSFSIKGGMGAALLKTPLIATDILKTLRRNLDIPVTCKIRLLDTIQQTIDFARLCENCGIEAIALHAREVHERPSHRAHWDLFPVVRSSLSIPLIANGDFLASRDVSVFQDKVGADSLMFARGAMWDPSIFSWKNVPSGVHAGTSTDCTSLASAGASSGGTQTGESASPALSLLSSNSSRVNVMGSYTKRALVCGAPYQAIKFCLQSMAAQASCDRNVNLAITASKSNREICEALGISLFYDDLSSKLPAQANSLHYHKTRDLVEVASTETFDRPLAFSSFL</sequence>
<evidence type="ECO:0000256" key="1">
    <source>
        <dbReference type="ARBA" id="ARBA00001917"/>
    </source>
</evidence>
<dbReference type="InterPro" id="IPR035587">
    <property type="entry name" value="DUS-like_FMN-bd"/>
</dbReference>
<comment type="caution">
    <text evidence="8">The sequence shown here is derived from an EMBL/GenBank/DDBJ whole genome shotgun (WGS) entry which is preliminary data.</text>
</comment>
<keyword evidence="5" id="KW-0560">Oxidoreductase</keyword>
<dbReference type="GO" id="GO:0005737">
    <property type="term" value="C:cytoplasm"/>
    <property type="evidence" value="ECO:0007669"/>
    <property type="project" value="TreeGrafter"/>
</dbReference>
<dbReference type="PANTHER" id="PTHR45936:SF1">
    <property type="entry name" value="TRNA-DIHYDROURIDINE(20) SYNTHASE [NAD(P)+]-LIKE"/>
    <property type="match status" value="1"/>
</dbReference>
<dbReference type="STRING" id="94643.A0A2A9MDP1"/>
<dbReference type="SUPFAM" id="SSF51395">
    <property type="entry name" value="FMN-linked oxidoreductases"/>
    <property type="match status" value="1"/>
</dbReference>
<feature type="compositionally biased region" description="Low complexity" evidence="6">
    <location>
        <begin position="129"/>
        <end position="138"/>
    </location>
</feature>
<evidence type="ECO:0000313" key="9">
    <source>
        <dbReference type="Proteomes" id="UP000224006"/>
    </source>
</evidence>
<evidence type="ECO:0000256" key="4">
    <source>
        <dbReference type="ARBA" id="ARBA00022694"/>
    </source>
</evidence>
<dbReference type="InterPro" id="IPR018517">
    <property type="entry name" value="tRNA_hU_synthase_CS"/>
</dbReference>
<evidence type="ECO:0000259" key="7">
    <source>
        <dbReference type="Pfam" id="PF01207"/>
    </source>
</evidence>
<evidence type="ECO:0000256" key="6">
    <source>
        <dbReference type="SAM" id="MobiDB-lite"/>
    </source>
</evidence>
<protein>
    <submittedName>
        <fullName evidence="8">Dihydrouridine synthase (Dus) protein</fullName>
    </submittedName>
</protein>
<name>A0A2A9MDP1_BESBE</name>
<dbReference type="GeneID" id="40310695"/>
<organism evidence="8 9">
    <name type="scientific">Besnoitia besnoiti</name>
    <name type="common">Apicomplexan protozoan</name>
    <dbReference type="NCBI Taxonomy" id="94643"/>
    <lineage>
        <taxon>Eukaryota</taxon>
        <taxon>Sar</taxon>
        <taxon>Alveolata</taxon>
        <taxon>Apicomplexa</taxon>
        <taxon>Conoidasida</taxon>
        <taxon>Coccidia</taxon>
        <taxon>Eucoccidiorida</taxon>
        <taxon>Eimeriorina</taxon>
        <taxon>Sarcocystidae</taxon>
        <taxon>Besnoitia</taxon>
    </lineage>
</organism>
<evidence type="ECO:0000313" key="8">
    <source>
        <dbReference type="EMBL" id="PFH36115.1"/>
    </source>
</evidence>
<gene>
    <name evidence="8" type="ORF">BESB_057660</name>
</gene>
<feature type="domain" description="DUS-like FMN-binding" evidence="7">
    <location>
        <begin position="237"/>
        <end position="472"/>
    </location>
</feature>
<dbReference type="CDD" id="cd02801">
    <property type="entry name" value="DUS_like_FMN"/>
    <property type="match status" value="1"/>
</dbReference>
<comment type="cofactor">
    <cofactor evidence="1">
        <name>FMN</name>
        <dbReference type="ChEBI" id="CHEBI:58210"/>
    </cofactor>
</comment>
<dbReference type="Gene3D" id="3.20.20.70">
    <property type="entry name" value="Aldolase class I"/>
    <property type="match status" value="1"/>
</dbReference>
<dbReference type="AlphaFoldDB" id="A0A2A9MDP1"/>
<dbReference type="SMR" id="A0A2A9MDP1"/>
<dbReference type="VEuPathDB" id="ToxoDB:BESB_057660"/>
<dbReference type="Proteomes" id="UP000224006">
    <property type="component" value="Chromosome IV"/>
</dbReference>
<dbReference type="Pfam" id="PF01207">
    <property type="entry name" value="Dus"/>
    <property type="match status" value="1"/>
</dbReference>
<feature type="compositionally biased region" description="Polar residues" evidence="6">
    <location>
        <begin position="100"/>
        <end position="115"/>
    </location>
</feature>
<keyword evidence="9" id="KW-1185">Reference proteome</keyword>
<dbReference type="GO" id="GO:0017150">
    <property type="term" value="F:tRNA dihydrouridine synthase activity"/>
    <property type="evidence" value="ECO:0007669"/>
    <property type="project" value="InterPro"/>
</dbReference>
<reference evidence="8 9" key="1">
    <citation type="submission" date="2017-09" db="EMBL/GenBank/DDBJ databases">
        <title>Genome sequencing of Besnoitia besnoiti strain Bb-Ger1.</title>
        <authorList>
            <person name="Schares G."/>
            <person name="Venepally P."/>
            <person name="Lorenzi H.A."/>
        </authorList>
    </citation>
    <scope>NUCLEOTIDE SEQUENCE [LARGE SCALE GENOMIC DNA]</scope>
    <source>
        <strain evidence="8 9">Bb-Ger1</strain>
    </source>
</reference>
<dbReference type="InterPro" id="IPR013785">
    <property type="entry name" value="Aldolase_TIM"/>
</dbReference>
<dbReference type="PANTHER" id="PTHR45936">
    <property type="entry name" value="TRNA-DIHYDROURIDINE(20) SYNTHASE [NAD(P)+]-LIKE"/>
    <property type="match status" value="1"/>
</dbReference>
<keyword evidence="3" id="KW-0288">FMN</keyword>
<dbReference type="EMBL" id="NWUJ01000004">
    <property type="protein sequence ID" value="PFH36115.1"/>
    <property type="molecule type" value="Genomic_DNA"/>
</dbReference>
<feature type="region of interest" description="Disordered" evidence="6">
    <location>
        <begin position="167"/>
        <end position="188"/>
    </location>
</feature>
<accession>A0A2A9MDP1</accession>
<dbReference type="InterPro" id="IPR052582">
    <property type="entry name" value="tRNA-DUS-like"/>
</dbReference>
<evidence type="ECO:0000256" key="5">
    <source>
        <dbReference type="ARBA" id="ARBA00023002"/>
    </source>
</evidence>
<evidence type="ECO:0000256" key="3">
    <source>
        <dbReference type="ARBA" id="ARBA00022643"/>
    </source>
</evidence>